<keyword evidence="2" id="KW-1185">Reference proteome</keyword>
<sequence length="640" mass="73224">MPLKNIREEFSYVNRPTSIIILGVPLQDYINKARINLERLLKESLPKEEQQDIEEQLAKINSLKEVTIPIKGSKSYYSMADKAGGVTEKTCLVDEDTLKKNLLGLASAETYAEVKTNKIRMNAIIKHPKSGKNTEVQREAIGLEIARILGFKVTDSTLILHLTGNEWRPCLFIPFGNMELLTEFIDDAESMHGRLKQTYFESVEDFGKYSAFFRLLCDPDFMGKEGQNKGLTKEDHPKILYIFDQVFMTTNNFRFDKAFNLIPDNSLSKLPKFSRHFMGRNKSVINDSSFEEKIQGAINILRKKGEIRTMLAEVSKANNTRYNDSSSVRELQNDAVECFKIFNERICSIEELFPLIKIKGCPKQVSDLIKDNDEDNLVLLKKAMLVTQLINKPKLYDTSGKPYRAPFFSNPSTYVEKVYILNNQVTISFARGIGPALSRIKKSLLEAQGFTIAANEETASISKDTLLKLTEQSYYKEQEDNIDETYNYLDLERIEMLANTYNENSNIILRNLIDQVKKCGMNPGLLDEVLDNLDKIPFKNKGFVEHIKQCCLYEVMKLMIKREPRIKQELEEGMTKAKQDGTLKVHILGVLAKERKSLNSHRSSFLKSVTLNSDQHLPEEKASKQELSDLEGNFNNLKSY</sequence>
<name>A0A378JL03_9GAMM</name>
<organism evidence="1 2">
    <name type="scientific">Legionella busanensis</name>
    <dbReference type="NCBI Taxonomy" id="190655"/>
    <lineage>
        <taxon>Bacteria</taxon>
        <taxon>Pseudomonadati</taxon>
        <taxon>Pseudomonadota</taxon>
        <taxon>Gammaproteobacteria</taxon>
        <taxon>Legionellales</taxon>
        <taxon>Legionellaceae</taxon>
        <taxon>Legionella</taxon>
    </lineage>
</organism>
<gene>
    <name evidence="1" type="ORF">NCTC13316_02119</name>
</gene>
<evidence type="ECO:0000313" key="2">
    <source>
        <dbReference type="Proteomes" id="UP000254794"/>
    </source>
</evidence>
<dbReference type="RefSeq" id="WP_115331608.1">
    <property type="nucleotide sequence ID" value="NZ_CAAAHP010000002.1"/>
</dbReference>
<dbReference type="OrthoDB" id="5650734at2"/>
<protein>
    <submittedName>
        <fullName evidence="1">Coiled-coil protein</fullName>
    </submittedName>
</protein>
<evidence type="ECO:0000313" key="1">
    <source>
        <dbReference type="EMBL" id="STX52016.1"/>
    </source>
</evidence>
<proteinExistence type="predicted"/>
<dbReference type="AlphaFoldDB" id="A0A378JL03"/>
<reference evidence="1 2" key="1">
    <citation type="submission" date="2018-06" db="EMBL/GenBank/DDBJ databases">
        <authorList>
            <consortium name="Pathogen Informatics"/>
            <person name="Doyle S."/>
        </authorList>
    </citation>
    <scope>NUCLEOTIDE SEQUENCE [LARGE SCALE GENOMIC DNA]</scope>
    <source>
        <strain evidence="1 2">NCTC13316</strain>
    </source>
</reference>
<dbReference type="EMBL" id="UGOD01000001">
    <property type="protein sequence ID" value="STX52016.1"/>
    <property type="molecule type" value="Genomic_DNA"/>
</dbReference>
<accession>A0A378JL03</accession>
<dbReference type="Proteomes" id="UP000254794">
    <property type="component" value="Unassembled WGS sequence"/>
</dbReference>